<keyword evidence="1" id="KW-1133">Transmembrane helix</keyword>
<keyword evidence="1" id="KW-0472">Membrane</keyword>
<feature type="transmembrane region" description="Helical" evidence="1">
    <location>
        <begin position="63"/>
        <end position="85"/>
    </location>
</feature>
<organism evidence="2 3">
    <name type="scientific">Cyanobium gracile UHCC 0139</name>
    <dbReference type="NCBI Taxonomy" id="3110308"/>
    <lineage>
        <taxon>Bacteria</taxon>
        <taxon>Bacillati</taxon>
        <taxon>Cyanobacteriota</taxon>
        <taxon>Cyanophyceae</taxon>
        <taxon>Synechococcales</taxon>
        <taxon>Prochlorococcaceae</taxon>
        <taxon>Cyanobium</taxon>
    </lineage>
</organism>
<sequence>MGAILTPAPMAAVSDGPIPTLIRRFERLDARLVATVVGTGVVVCLGFIELLRSPLQQLSRVTIELLAVRALLFLAPLLVSLLLLLRDGPLLLGDRRPPRSWGPDLLASGLLSVVLLLYFMAAVIITASLMLNQGDGVGEVGFLIGQLEPARFAAALARAGVYGGICAAICLHQARCCPSGAVGMASGMARSLRLGIGVMVCLDVVWTIVVDPLRMGGP</sequence>
<feature type="transmembrane region" description="Helical" evidence="1">
    <location>
        <begin position="150"/>
        <end position="171"/>
    </location>
</feature>
<feature type="transmembrane region" description="Helical" evidence="1">
    <location>
        <begin position="105"/>
        <end position="130"/>
    </location>
</feature>
<dbReference type="Proteomes" id="UP001304461">
    <property type="component" value="Unassembled WGS sequence"/>
</dbReference>
<evidence type="ECO:0000313" key="2">
    <source>
        <dbReference type="EMBL" id="MEA5390000.1"/>
    </source>
</evidence>
<feature type="transmembrane region" description="Helical" evidence="1">
    <location>
        <begin position="32"/>
        <end position="51"/>
    </location>
</feature>
<protein>
    <recommendedName>
        <fullName evidence="4">ABC transporter permease</fullName>
    </recommendedName>
</protein>
<reference evidence="2 3" key="1">
    <citation type="submission" date="2023-12" db="EMBL/GenBank/DDBJ databases">
        <title>Baltic Sea Cyanobacteria.</title>
        <authorList>
            <person name="Delbaje E."/>
            <person name="Fewer D.P."/>
            <person name="Shishido T.K."/>
        </authorList>
    </citation>
    <scope>NUCLEOTIDE SEQUENCE [LARGE SCALE GENOMIC DNA]</scope>
    <source>
        <strain evidence="2 3">UHCC 0139</strain>
    </source>
</reference>
<feature type="transmembrane region" description="Helical" evidence="1">
    <location>
        <begin position="192"/>
        <end position="209"/>
    </location>
</feature>
<keyword evidence="3" id="KW-1185">Reference proteome</keyword>
<accession>A0ABU5RQF4</accession>
<comment type="caution">
    <text evidence="2">The sequence shown here is derived from an EMBL/GenBank/DDBJ whole genome shotgun (WGS) entry which is preliminary data.</text>
</comment>
<evidence type="ECO:0000313" key="3">
    <source>
        <dbReference type="Proteomes" id="UP001304461"/>
    </source>
</evidence>
<evidence type="ECO:0008006" key="4">
    <source>
        <dbReference type="Google" id="ProtNLM"/>
    </source>
</evidence>
<evidence type="ECO:0000256" key="1">
    <source>
        <dbReference type="SAM" id="Phobius"/>
    </source>
</evidence>
<keyword evidence="1" id="KW-0812">Transmembrane</keyword>
<name>A0ABU5RQF4_9CYAN</name>
<dbReference type="RefSeq" id="WP_323304122.1">
    <property type="nucleotide sequence ID" value="NZ_JAYGHX010000001.1"/>
</dbReference>
<gene>
    <name evidence="2" type="ORF">VB738_01875</name>
</gene>
<proteinExistence type="predicted"/>
<dbReference type="EMBL" id="JAYGHX010000001">
    <property type="protein sequence ID" value="MEA5390000.1"/>
    <property type="molecule type" value="Genomic_DNA"/>
</dbReference>